<reference evidence="1 2" key="1">
    <citation type="submission" date="2024-01" db="EMBL/GenBank/DDBJ databases">
        <title>The complete chloroplast genome sequence of Lithospermum erythrorhizon: insights into the phylogenetic relationship among Boraginaceae species and the maternal lineages of purple gromwells.</title>
        <authorList>
            <person name="Okada T."/>
            <person name="Watanabe K."/>
        </authorList>
    </citation>
    <scope>NUCLEOTIDE SEQUENCE [LARGE SCALE GENOMIC DNA]</scope>
</reference>
<proteinExistence type="predicted"/>
<dbReference type="AlphaFoldDB" id="A0AAV3P8J6"/>
<accession>A0AAV3P8J6</accession>
<sequence>MVEEHLCGESTKNKMVSVKFLAKKYINKVQRTPTISSKSFIRDVFDELHIELTNRMAWRAIKAAGYMLYGNEIQQFTRLWSYANELLHVMPNSTVIIKQHGQKFERIYVCPAPLKTSVLSGCVDGDNGIYPVAWSVVEVENMDS</sequence>
<dbReference type="Proteomes" id="UP001454036">
    <property type="component" value="Unassembled WGS sequence"/>
</dbReference>
<dbReference type="PANTHER" id="PTHR31973">
    <property type="entry name" value="POLYPROTEIN, PUTATIVE-RELATED"/>
    <property type="match status" value="1"/>
</dbReference>
<evidence type="ECO:0000313" key="1">
    <source>
        <dbReference type="EMBL" id="GAA0147452.1"/>
    </source>
</evidence>
<protein>
    <submittedName>
        <fullName evidence="1">Uncharacterized protein</fullName>
    </submittedName>
</protein>
<gene>
    <name evidence="1" type="ORF">LIER_36522</name>
</gene>
<comment type="caution">
    <text evidence="1">The sequence shown here is derived from an EMBL/GenBank/DDBJ whole genome shotgun (WGS) entry which is preliminary data.</text>
</comment>
<name>A0AAV3P8J6_LITER</name>
<dbReference type="EMBL" id="BAABME010016787">
    <property type="protein sequence ID" value="GAA0147452.1"/>
    <property type="molecule type" value="Genomic_DNA"/>
</dbReference>
<organism evidence="1 2">
    <name type="scientific">Lithospermum erythrorhizon</name>
    <name type="common">Purple gromwell</name>
    <name type="synonym">Lithospermum officinale var. erythrorhizon</name>
    <dbReference type="NCBI Taxonomy" id="34254"/>
    <lineage>
        <taxon>Eukaryota</taxon>
        <taxon>Viridiplantae</taxon>
        <taxon>Streptophyta</taxon>
        <taxon>Embryophyta</taxon>
        <taxon>Tracheophyta</taxon>
        <taxon>Spermatophyta</taxon>
        <taxon>Magnoliopsida</taxon>
        <taxon>eudicotyledons</taxon>
        <taxon>Gunneridae</taxon>
        <taxon>Pentapetalae</taxon>
        <taxon>asterids</taxon>
        <taxon>lamiids</taxon>
        <taxon>Boraginales</taxon>
        <taxon>Boraginaceae</taxon>
        <taxon>Boraginoideae</taxon>
        <taxon>Lithospermeae</taxon>
        <taxon>Lithospermum</taxon>
    </lineage>
</organism>
<dbReference type="PANTHER" id="PTHR31973:SF187">
    <property type="entry name" value="MUTATOR TRANSPOSASE MUDRA PROTEIN"/>
    <property type="match status" value="1"/>
</dbReference>
<evidence type="ECO:0000313" key="2">
    <source>
        <dbReference type="Proteomes" id="UP001454036"/>
    </source>
</evidence>
<keyword evidence="2" id="KW-1185">Reference proteome</keyword>